<evidence type="ECO:0000313" key="2">
    <source>
        <dbReference type="EMBL" id="CAD7004277.1"/>
    </source>
</evidence>
<organism evidence="2 3">
    <name type="scientific">Ceratitis capitata</name>
    <name type="common">Mediterranean fruit fly</name>
    <name type="synonym">Tephritis capitata</name>
    <dbReference type="NCBI Taxonomy" id="7213"/>
    <lineage>
        <taxon>Eukaryota</taxon>
        <taxon>Metazoa</taxon>
        <taxon>Ecdysozoa</taxon>
        <taxon>Arthropoda</taxon>
        <taxon>Hexapoda</taxon>
        <taxon>Insecta</taxon>
        <taxon>Pterygota</taxon>
        <taxon>Neoptera</taxon>
        <taxon>Endopterygota</taxon>
        <taxon>Diptera</taxon>
        <taxon>Brachycera</taxon>
        <taxon>Muscomorpha</taxon>
        <taxon>Tephritoidea</taxon>
        <taxon>Tephritidae</taxon>
        <taxon>Ceratitis</taxon>
        <taxon>Ceratitis</taxon>
    </lineage>
</organism>
<name>A0A811V338_CERCA</name>
<evidence type="ECO:0000256" key="1">
    <source>
        <dbReference type="SAM" id="MobiDB-lite"/>
    </source>
</evidence>
<sequence>MKMAESEDEGDVGEVGAIPGNCRGAPVLCSTHADKHEGSIYLLLSQKFCKSEINKSKCREEGAAAAAEDEVQQEAKESSTSTVTHNVKQRYKQPKLRQQQEHEAMRLKDLRLSA</sequence>
<protein>
    <submittedName>
        <fullName evidence="2">(Mediterranean fruit fly) hypothetical protein</fullName>
    </submittedName>
</protein>
<evidence type="ECO:0000313" key="3">
    <source>
        <dbReference type="Proteomes" id="UP000606786"/>
    </source>
</evidence>
<accession>A0A811V338</accession>
<keyword evidence="3" id="KW-1185">Reference proteome</keyword>
<dbReference type="Proteomes" id="UP000606786">
    <property type="component" value="Unassembled WGS sequence"/>
</dbReference>
<reference evidence="2" key="1">
    <citation type="submission" date="2020-11" db="EMBL/GenBank/DDBJ databases">
        <authorList>
            <person name="Whitehead M."/>
        </authorList>
    </citation>
    <scope>NUCLEOTIDE SEQUENCE</scope>
    <source>
        <strain evidence="2">EGII</strain>
    </source>
</reference>
<dbReference type="EMBL" id="CAJHJT010000034">
    <property type="protein sequence ID" value="CAD7004277.1"/>
    <property type="molecule type" value="Genomic_DNA"/>
</dbReference>
<feature type="region of interest" description="Disordered" evidence="1">
    <location>
        <begin position="62"/>
        <end position="114"/>
    </location>
</feature>
<feature type="compositionally biased region" description="Basic and acidic residues" evidence="1">
    <location>
        <begin position="98"/>
        <end position="114"/>
    </location>
</feature>
<proteinExistence type="predicted"/>
<gene>
    <name evidence="2" type="ORF">CCAP1982_LOCUS12697</name>
</gene>
<dbReference type="AlphaFoldDB" id="A0A811V338"/>
<comment type="caution">
    <text evidence="2">The sequence shown here is derived from an EMBL/GenBank/DDBJ whole genome shotgun (WGS) entry which is preliminary data.</text>
</comment>